<proteinExistence type="predicted"/>
<reference evidence="1 2" key="1">
    <citation type="submission" date="2022-05" db="EMBL/GenBank/DDBJ databases">
        <title>Streptomyces sp. nov. RY43-2 isolated from soil of a peat swamp forest.</title>
        <authorList>
            <person name="Kanchanasin P."/>
            <person name="Tanasupawat S."/>
            <person name="Phongsopitanun W."/>
        </authorList>
    </citation>
    <scope>NUCLEOTIDE SEQUENCE [LARGE SCALE GENOMIC DNA]</scope>
    <source>
        <strain evidence="1 2">RY43-2</strain>
    </source>
</reference>
<gene>
    <name evidence="1" type="ORF">NGF19_17730</name>
</gene>
<comment type="caution">
    <text evidence="1">The sequence shown here is derived from an EMBL/GenBank/DDBJ whole genome shotgun (WGS) entry which is preliminary data.</text>
</comment>
<dbReference type="EMBL" id="JAMWMR010000015">
    <property type="protein sequence ID" value="MCN9242613.1"/>
    <property type="molecule type" value="Genomic_DNA"/>
</dbReference>
<evidence type="ECO:0000313" key="2">
    <source>
        <dbReference type="Proteomes" id="UP001523219"/>
    </source>
</evidence>
<keyword evidence="2" id="KW-1185">Reference proteome</keyword>
<name>A0ABT0ZG95_9ACTN</name>
<evidence type="ECO:0000313" key="1">
    <source>
        <dbReference type="EMBL" id="MCN9242613.1"/>
    </source>
</evidence>
<accession>A0ABT0ZG95</accession>
<organism evidence="1 2">
    <name type="scientific">Streptomyces macrolidinus</name>
    <dbReference type="NCBI Taxonomy" id="2952607"/>
    <lineage>
        <taxon>Bacteria</taxon>
        <taxon>Bacillati</taxon>
        <taxon>Actinomycetota</taxon>
        <taxon>Actinomycetes</taxon>
        <taxon>Kitasatosporales</taxon>
        <taxon>Streptomycetaceae</taxon>
        <taxon>Streptomyces</taxon>
    </lineage>
</organism>
<protein>
    <submittedName>
        <fullName evidence="1">Uncharacterized protein</fullName>
    </submittedName>
</protein>
<sequence length="96" mass="11032">MPVSRRLARKIEKDFPADWEAVISMLHEMERESFGGDAGERLLAAVILVSRGDIDRVVMALEFMAEDWRDLLMDAGLESEDWASRLDEFFLGRELT</sequence>
<dbReference type="RefSeq" id="WP_252425921.1">
    <property type="nucleotide sequence ID" value="NZ_JAMWMR010000015.1"/>
</dbReference>
<dbReference type="Proteomes" id="UP001523219">
    <property type="component" value="Unassembled WGS sequence"/>
</dbReference>